<dbReference type="InParanoid" id="A0A7M7T8R2"/>
<dbReference type="Gene3D" id="1.10.287.1490">
    <property type="match status" value="1"/>
</dbReference>
<reference evidence="2" key="1">
    <citation type="submission" date="2021-01" db="UniProtKB">
        <authorList>
            <consortium name="EnsemblMetazoa"/>
        </authorList>
    </citation>
    <scope>IDENTIFICATION</scope>
</reference>
<evidence type="ECO:0000313" key="3">
    <source>
        <dbReference type="Proteomes" id="UP000002358"/>
    </source>
</evidence>
<dbReference type="RefSeq" id="XP_031782980.1">
    <property type="nucleotide sequence ID" value="XM_031927120.2"/>
</dbReference>
<proteinExistence type="predicted"/>
<evidence type="ECO:0000313" key="2">
    <source>
        <dbReference type="EnsemblMetazoa" id="XP_031782980"/>
    </source>
</evidence>
<dbReference type="InterPro" id="IPR039139">
    <property type="entry name" value="CCDC170-like"/>
</dbReference>
<organism evidence="2 3">
    <name type="scientific">Nasonia vitripennis</name>
    <name type="common">Parasitic wasp</name>
    <dbReference type="NCBI Taxonomy" id="7425"/>
    <lineage>
        <taxon>Eukaryota</taxon>
        <taxon>Metazoa</taxon>
        <taxon>Ecdysozoa</taxon>
        <taxon>Arthropoda</taxon>
        <taxon>Hexapoda</taxon>
        <taxon>Insecta</taxon>
        <taxon>Pterygota</taxon>
        <taxon>Neoptera</taxon>
        <taxon>Endopterygota</taxon>
        <taxon>Hymenoptera</taxon>
        <taxon>Apocrita</taxon>
        <taxon>Proctotrupomorpha</taxon>
        <taxon>Chalcidoidea</taxon>
        <taxon>Pteromalidae</taxon>
        <taxon>Pteromalinae</taxon>
        <taxon>Nasonia</taxon>
    </lineage>
</organism>
<sequence>MDNEVKTPTTCASECTEDMKISQKLRMQSHNKINFDDCQTDSITTNLQSELAALTYQRDKLTTEIQEIKSKLRLRDSEITQLQEEIDYLREQAVRQNAVLCSFKKQIQEKECLEMQYKVSEREVTEFRDKIVNYKRKIDNLSSTINLQDVLICQLKDELRNRDEKIQELLNELNQLQESLASLISCPNRYVESNENAIKERIHEILKENQDNILV</sequence>
<dbReference type="KEGG" id="nvi:116416870"/>
<dbReference type="PANTHER" id="PTHR18863">
    <property type="entry name" value="TSEC-2-RELATED"/>
    <property type="match status" value="1"/>
</dbReference>
<protein>
    <submittedName>
        <fullName evidence="2">Uncharacterized protein</fullName>
    </submittedName>
</protein>
<dbReference type="OrthoDB" id="5832575at2759"/>
<dbReference type="EnsemblMetazoa" id="XM_031927120">
    <property type="protein sequence ID" value="XP_031782980"/>
    <property type="gene ID" value="LOC116416870"/>
</dbReference>
<dbReference type="PANTHER" id="PTHR18863:SF6">
    <property type="entry name" value="COILED-COIL DOMAIN-CONTAINING PROTEIN 170"/>
    <property type="match status" value="1"/>
</dbReference>
<dbReference type="SMR" id="A0A7M7T8R2"/>
<accession>A0A7M7T8R2</accession>
<keyword evidence="1" id="KW-0175">Coiled coil</keyword>
<evidence type="ECO:0000256" key="1">
    <source>
        <dbReference type="SAM" id="Coils"/>
    </source>
</evidence>
<dbReference type="GeneID" id="116416870"/>
<name>A0A7M7T8R2_NASVI</name>
<dbReference type="Proteomes" id="UP000002358">
    <property type="component" value="Unassembled WGS sequence"/>
</dbReference>
<keyword evidence="3" id="KW-1185">Reference proteome</keyword>
<feature type="coiled-coil region" evidence="1">
    <location>
        <begin position="51"/>
        <end position="186"/>
    </location>
</feature>
<dbReference type="AlphaFoldDB" id="A0A7M7T8R2"/>